<protein>
    <submittedName>
        <fullName evidence="2">Uncharacterized protein</fullName>
    </submittedName>
</protein>
<keyword evidence="3" id="KW-1185">Reference proteome</keyword>
<reference evidence="2 3" key="1">
    <citation type="submission" date="2011-08" db="EMBL/GenBank/DDBJ databases">
        <authorList>
            <person name="Liu Z.J."/>
            <person name="Shi F.L."/>
            <person name="Lu J.Q."/>
            <person name="Li M."/>
            <person name="Wang Z.L."/>
        </authorList>
    </citation>
    <scope>NUCLEOTIDE SEQUENCE [LARGE SCALE GENOMIC DNA]</scope>
    <source>
        <strain evidence="2 3">USNM 41457</strain>
    </source>
</reference>
<evidence type="ECO:0000256" key="1">
    <source>
        <dbReference type="SAM" id="Phobius"/>
    </source>
</evidence>
<evidence type="ECO:0000313" key="2">
    <source>
        <dbReference type="EMBL" id="EJW04421.1"/>
    </source>
</evidence>
<dbReference type="AlphaFoldDB" id="J9D9H1"/>
<proteinExistence type="predicted"/>
<keyword evidence="1" id="KW-1133">Transmembrane helix</keyword>
<name>J9D9H1_EDHAE</name>
<gene>
    <name evidence="2" type="ORF">EDEG_01349</name>
</gene>
<dbReference type="EMBL" id="AFBI03000019">
    <property type="protein sequence ID" value="EJW04421.1"/>
    <property type="molecule type" value="Genomic_DNA"/>
</dbReference>
<comment type="caution">
    <text evidence="2">The sequence shown here is derived from an EMBL/GenBank/DDBJ whole genome shotgun (WGS) entry which is preliminary data.</text>
</comment>
<feature type="transmembrane region" description="Helical" evidence="1">
    <location>
        <begin position="32"/>
        <end position="57"/>
    </location>
</feature>
<reference evidence="3" key="2">
    <citation type="submission" date="2015-07" db="EMBL/GenBank/DDBJ databases">
        <title>Contrasting host-pathogen interactions and genome evolution in two generalist and specialist microsporidian pathogens of mosquitoes.</title>
        <authorList>
            <consortium name="The Broad Institute Genomics Platform"/>
            <consortium name="The Broad Institute Genome Sequencing Center for Infectious Disease"/>
            <person name="Cuomo C.A."/>
            <person name="Sanscrainte N.D."/>
            <person name="Goldberg J.M."/>
            <person name="Heiman D."/>
            <person name="Young S."/>
            <person name="Zeng Q."/>
            <person name="Becnel J.J."/>
            <person name="Birren B.W."/>
        </authorList>
    </citation>
    <scope>NUCLEOTIDE SEQUENCE [LARGE SCALE GENOMIC DNA]</scope>
    <source>
        <strain evidence="3">USNM 41457</strain>
    </source>
</reference>
<sequence>MFNRMFNINISSIYPNLTFLKKLKIEYRNIDIFAIFLCLYNQFSVFLVFSAFFRRYISRVIYNAMLIQLSFKQYWNMYRVFELIKDIIFVLNFCFLAKYL</sequence>
<keyword evidence="1" id="KW-0812">Transmembrane</keyword>
<dbReference type="Proteomes" id="UP000003163">
    <property type="component" value="Unassembled WGS sequence"/>
</dbReference>
<dbReference type="VEuPathDB" id="MicrosporidiaDB:EDEG_01349"/>
<evidence type="ECO:0000313" key="3">
    <source>
        <dbReference type="Proteomes" id="UP000003163"/>
    </source>
</evidence>
<feature type="transmembrane region" description="Helical" evidence="1">
    <location>
        <begin position="77"/>
        <end position="97"/>
    </location>
</feature>
<dbReference type="InParanoid" id="J9D9H1"/>
<accession>J9D9H1</accession>
<dbReference type="HOGENOM" id="CLU_2306045_0_0_1"/>
<organism evidence="2 3">
    <name type="scientific">Edhazardia aedis (strain USNM 41457)</name>
    <name type="common">Microsporidian parasite</name>
    <dbReference type="NCBI Taxonomy" id="1003232"/>
    <lineage>
        <taxon>Eukaryota</taxon>
        <taxon>Fungi</taxon>
        <taxon>Fungi incertae sedis</taxon>
        <taxon>Microsporidia</taxon>
        <taxon>Edhazardia</taxon>
    </lineage>
</organism>
<keyword evidence="1" id="KW-0472">Membrane</keyword>